<dbReference type="Proteomes" id="UP001178507">
    <property type="component" value="Unassembled WGS sequence"/>
</dbReference>
<protein>
    <recommendedName>
        <fullName evidence="2">CBM20 domain-containing protein</fullName>
    </recommendedName>
</protein>
<dbReference type="Pfam" id="PF00686">
    <property type="entry name" value="CBM_20"/>
    <property type="match status" value="1"/>
</dbReference>
<evidence type="ECO:0000313" key="4">
    <source>
        <dbReference type="Proteomes" id="UP001178507"/>
    </source>
</evidence>
<organism evidence="3 4">
    <name type="scientific">Effrenium voratum</name>
    <dbReference type="NCBI Taxonomy" id="2562239"/>
    <lineage>
        <taxon>Eukaryota</taxon>
        <taxon>Sar</taxon>
        <taxon>Alveolata</taxon>
        <taxon>Dinophyceae</taxon>
        <taxon>Suessiales</taxon>
        <taxon>Symbiodiniaceae</taxon>
        <taxon>Effrenium</taxon>
    </lineage>
</organism>
<keyword evidence="1" id="KW-0175">Coiled coil</keyword>
<keyword evidence="4" id="KW-1185">Reference proteome</keyword>
<proteinExistence type="predicted"/>
<dbReference type="InterPro" id="IPR013784">
    <property type="entry name" value="Carb-bd-like_fold"/>
</dbReference>
<reference evidence="3" key="1">
    <citation type="submission" date="2023-08" db="EMBL/GenBank/DDBJ databases">
        <authorList>
            <person name="Chen Y."/>
            <person name="Shah S."/>
            <person name="Dougan E. K."/>
            <person name="Thang M."/>
            <person name="Chan C."/>
        </authorList>
    </citation>
    <scope>NUCLEOTIDE SEQUENCE</scope>
</reference>
<dbReference type="GO" id="GO:2001070">
    <property type="term" value="F:starch binding"/>
    <property type="evidence" value="ECO:0007669"/>
    <property type="project" value="InterPro"/>
</dbReference>
<dbReference type="SUPFAM" id="SSF49452">
    <property type="entry name" value="Starch-binding domain-like"/>
    <property type="match status" value="1"/>
</dbReference>
<dbReference type="SMART" id="SM01065">
    <property type="entry name" value="CBM_2"/>
    <property type="match status" value="1"/>
</dbReference>
<dbReference type="EMBL" id="CAUJNA010001779">
    <property type="protein sequence ID" value="CAJ1388947.1"/>
    <property type="molecule type" value="Genomic_DNA"/>
</dbReference>
<evidence type="ECO:0000259" key="2">
    <source>
        <dbReference type="PROSITE" id="PS51166"/>
    </source>
</evidence>
<dbReference type="AlphaFoldDB" id="A0AA36IJH6"/>
<feature type="domain" description="CBM20" evidence="2">
    <location>
        <begin position="34"/>
        <end position="138"/>
    </location>
</feature>
<feature type="coiled-coil region" evidence="1">
    <location>
        <begin position="146"/>
        <end position="180"/>
    </location>
</feature>
<dbReference type="InterPro" id="IPR002044">
    <property type="entry name" value="CBM20"/>
</dbReference>
<dbReference type="InterPro" id="IPR013783">
    <property type="entry name" value="Ig-like_fold"/>
</dbReference>
<accession>A0AA36IJH6</accession>
<name>A0AA36IJH6_9DINO</name>
<dbReference type="CDD" id="cd05467">
    <property type="entry name" value="CBM20"/>
    <property type="match status" value="1"/>
</dbReference>
<evidence type="ECO:0000313" key="3">
    <source>
        <dbReference type="EMBL" id="CAJ1388947.1"/>
    </source>
</evidence>
<evidence type="ECO:0000256" key="1">
    <source>
        <dbReference type="SAM" id="Coils"/>
    </source>
</evidence>
<gene>
    <name evidence="3" type="ORF">EVOR1521_LOCUS14679</name>
</gene>
<dbReference type="PROSITE" id="PS51166">
    <property type="entry name" value="CBM20"/>
    <property type="match status" value="1"/>
</dbReference>
<dbReference type="Gene3D" id="2.60.40.10">
    <property type="entry name" value="Immunoglobulins"/>
    <property type="match status" value="1"/>
</dbReference>
<comment type="caution">
    <text evidence="3">The sequence shown here is derived from an EMBL/GenBank/DDBJ whole genome shotgun (WGS) entry which is preliminary data.</text>
</comment>
<sequence>MRPAPPAESRPLVVQQPVAPNGSCEVGLYEESEPEEQEEAYISIEVRCETQPEEAVAISGSDWQLGSWNPQQSWYLNTSPESYPVWKDRIPMPSPGGQFKVFIKNTVGEFVWEGLPCNRTWPRCGLTADTEVKLTYGESGMTTVSLGHAKESAKELREAKLQAKKKAEAARAAKAAAKAKALASVPRLGYAER</sequence>